<dbReference type="GO" id="GO:0003676">
    <property type="term" value="F:nucleic acid binding"/>
    <property type="evidence" value="ECO:0007669"/>
    <property type="project" value="InterPro"/>
</dbReference>
<reference evidence="2 3" key="1">
    <citation type="submission" date="2017-03" db="EMBL/GenBank/DDBJ databases">
        <title>Widespread Adenine N6-methylation of Active Genes in Fungi.</title>
        <authorList>
            <consortium name="DOE Joint Genome Institute"/>
            <person name="Mondo S.J."/>
            <person name="Dannebaum R.O."/>
            <person name="Kuo R.C."/>
            <person name="Louie K.B."/>
            <person name="Bewick A.J."/>
            <person name="Labutti K."/>
            <person name="Haridas S."/>
            <person name="Kuo A."/>
            <person name="Salamov A."/>
            <person name="Ahrendt S.R."/>
            <person name="Lau R."/>
            <person name="Bowen B.P."/>
            <person name="Lipzen A."/>
            <person name="Sullivan W."/>
            <person name="Andreopoulos W.B."/>
            <person name="Clum A."/>
            <person name="Lindquist E."/>
            <person name="Daum C."/>
            <person name="Northen T.R."/>
            <person name="Ramamoorthy G."/>
            <person name="Schmitz R.J."/>
            <person name="Gryganskyi A."/>
            <person name="Culley D."/>
            <person name="Magnuson J."/>
            <person name="James T.Y."/>
            <person name="O'Malley M.A."/>
            <person name="Stajich J.E."/>
            <person name="Spatafora J.W."/>
            <person name="Visel A."/>
            <person name="Grigoriev I.V."/>
        </authorList>
    </citation>
    <scope>NUCLEOTIDE SEQUENCE [LARGE SCALE GENOMIC DNA]</scope>
    <source>
        <strain evidence="2 3">NRRL Y-17943</strain>
    </source>
</reference>
<protein>
    <recommendedName>
        <fullName evidence="4">RRM domain-containing protein</fullName>
    </recommendedName>
</protein>
<comment type="caution">
    <text evidence="2">The sequence shown here is derived from an EMBL/GenBank/DDBJ whole genome shotgun (WGS) entry which is preliminary data.</text>
</comment>
<feature type="compositionally biased region" description="Pro residues" evidence="1">
    <location>
        <begin position="136"/>
        <end position="145"/>
    </location>
</feature>
<feature type="compositionally biased region" description="Low complexity" evidence="1">
    <location>
        <begin position="10"/>
        <end position="21"/>
    </location>
</feature>
<dbReference type="CDD" id="cd00590">
    <property type="entry name" value="RRM_SF"/>
    <property type="match status" value="1"/>
</dbReference>
<dbReference type="OrthoDB" id="2564627at2759"/>
<feature type="region of interest" description="Disordered" evidence="1">
    <location>
        <begin position="131"/>
        <end position="179"/>
    </location>
</feature>
<evidence type="ECO:0008006" key="4">
    <source>
        <dbReference type="Google" id="ProtNLM"/>
    </source>
</evidence>
<dbReference type="InParanoid" id="A0A1Y1UBE9"/>
<accession>A0A1Y1UBE9</accession>
<dbReference type="RefSeq" id="XP_021869560.1">
    <property type="nucleotide sequence ID" value="XM_022018505.1"/>
</dbReference>
<feature type="compositionally biased region" description="Basic and acidic residues" evidence="1">
    <location>
        <begin position="270"/>
        <end position="296"/>
    </location>
</feature>
<feature type="compositionally biased region" description="Polar residues" evidence="1">
    <location>
        <begin position="199"/>
        <end position="211"/>
    </location>
</feature>
<dbReference type="GeneID" id="33560314"/>
<keyword evidence="3" id="KW-1185">Reference proteome</keyword>
<feature type="region of interest" description="Disordered" evidence="1">
    <location>
        <begin position="199"/>
        <end position="296"/>
    </location>
</feature>
<proteinExistence type="predicted"/>
<name>A0A1Y1UBE9_9TREE</name>
<dbReference type="InterPro" id="IPR035979">
    <property type="entry name" value="RBD_domain_sf"/>
</dbReference>
<dbReference type="SUPFAM" id="SSF54928">
    <property type="entry name" value="RNA-binding domain, RBD"/>
    <property type="match status" value="1"/>
</dbReference>
<dbReference type="EMBL" id="NBSH01000011">
    <property type="protein sequence ID" value="ORX35370.1"/>
    <property type="molecule type" value="Genomic_DNA"/>
</dbReference>
<feature type="region of interest" description="Disordered" evidence="1">
    <location>
        <begin position="1"/>
        <end position="23"/>
    </location>
</feature>
<dbReference type="Proteomes" id="UP000193218">
    <property type="component" value="Unassembled WGS sequence"/>
</dbReference>
<evidence type="ECO:0000256" key="1">
    <source>
        <dbReference type="SAM" id="MobiDB-lite"/>
    </source>
</evidence>
<evidence type="ECO:0000313" key="3">
    <source>
        <dbReference type="Proteomes" id="UP000193218"/>
    </source>
</evidence>
<gene>
    <name evidence="2" type="ORF">BD324DRAFT_652503</name>
</gene>
<dbReference type="STRING" id="4999.A0A1Y1UBE9"/>
<organism evidence="2 3">
    <name type="scientific">Kockovaella imperatae</name>
    <dbReference type="NCBI Taxonomy" id="4999"/>
    <lineage>
        <taxon>Eukaryota</taxon>
        <taxon>Fungi</taxon>
        <taxon>Dikarya</taxon>
        <taxon>Basidiomycota</taxon>
        <taxon>Agaricomycotina</taxon>
        <taxon>Tremellomycetes</taxon>
        <taxon>Tremellales</taxon>
        <taxon>Cuniculitremaceae</taxon>
        <taxon>Kockovaella</taxon>
    </lineage>
</organism>
<dbReference type="AlphaFoldDB" id="A0A1Y1UBE9"/>
<sequence length="296" mass="31316">MSFNYSNPFSASSSTKQSAPSGLADPITRSTFGAAMASKGYQLFFSGLPTDIGNKDLMSLLESENISLNTSSVQYFHSPDNVPLGMALIVVSNEDDAERLRRRFSGRLIDDTWRLTVQHMLAPTQSFPSASIPAYPMQPPAPAAPAAPKAKQESGPKGKTQAATKGSDKPPGLSLLKRIGKPGEASQSALLAKQRANLKNKSPGNALSSRISGPKVPTLASTKAKNARTISGGGGGGATKVGRAKAAANKDAMDVDKPASKAKAAVPKAPRPERVTQQKLDEEMRAWDRERRFAAQ</sequence>
<evidence type="ECO:0000313" key="2">
    <source>
        <dbReference type="EMBL" id="ORX35370.1"/>
    </source>
</evidence>